<feature type="transmembrane region" description="Helical" evidence="4">
    <location>
        <begin position="145"/>
        <end position="168"/>
    </location>
</feature>
<feature type="transmembrane region" description="Helical" evidence="4">
    <location>
        <begin position="111"/>
        <end position="133"/>
    </location>
</feature>
<feature type="transmembrane region" description="Helical" evidence="4">
    <location>
        <begin position="174"/>
        <end position="192"/>
    </location>
</feature>
<evidence type="ECO:0000256" key="4">
    <source>
        <dbReference type="SAM" id="Phobius"/>
    </source>
</evidence>
<evidence type="ECO:0000313" key="5">
    <source>
        <dbReference type="EMBL" id="KIA78633.1"/>
    </source>
</evidence>
<dbReference type="Pfam" id="PF07690">
    <property type="entry name" value="MFS_1"/>
    <property type="match status" value="1"/>
</dbReference>
<protein>
    <recommendedName>
        <fullName evidence="7">Major facilitator superfamily (MFS) profile domain-containing protein</fullName>
    </recommendedName>
</protein>
<keyword evidence="1 4" id="KW-0812">Transmembrane</keyword>
<feature type="transmembrane region" description="Helical" evidence="4">
    <location>
        <begin position="236"/>
        <end position="255"/>
    </location>
</feature>
<feature type="transmembrane region" description="Helical" evidence="4">
    <location>
        <begin position="87"/>
        <end position="105"/>
    </location>
</feature>
<feature type="transmembrane region" description="Helical" evidence="4">
    <location>
        <begin position="301"/>
        <end position="321"/>
    </location>
</feature>
<name>A0A0C1EF41_9BACT</name>
<dbReference type="EMBL" id="JSAM01000011">
    <property type="protein sequence ID" value="KIA78633.1"/>
    <property type="molecule type" value="Genomic_DNA"/>
</dbReference>
<dbReference type="SUPFAM" id="SSF103473">
    <property type="entry name" value="MFS general substrate transporter"/>
    <property type="match status" value="1"/>
</dbReference>
<sequence>MLRNLMTITPASPHMYAVETRNAFMWSRLLRTPFWAIYSLIPFILYRDFQATPLQIAAVTAIKPMASLLSVYWSFSINQRRDRLRANIIWANVLSVLPFFLFPWVTDPWLIIAAFGWFMALHRGVMPAWMEILKLNLPGVSRERIFAYGTTVGYLGDACFPFLIGGLLDGYYQAWRWIFPLTAFVSLASAIFQYRIPIQDEKIEKPLWFPIPFARVLAEPWMNAWSLICRRPDFRAFQIGFMFGGTGLMIMYPAFPKFFMDNLNLSYTELAIAIALCKGIGVALTSRIWADWMNKVDIYRFSAYVTGIAALFPLCLIAAQWHVAWLYFAYIIWGVMQGGSELSWNLSGPIFSKEEDSSGYSNVGVLAVGLRGCVAPAFAAILCSLFNPVLVLCLGGLVCLCATERMSTFSRRYLQMVRENT</sequence>
<dbReference type="PANTHER" id="PTHR23526">
    <property type="entry name" value="INTEGRAL MEMBRANE TRANSPORT PROTEIN-RELATED"/>
    <property type="match status" value="1"/>
</dbReference>
<evidence type="ECO:0000256" key="2">
    <source>
        <dbReference type="ARBA" id="ARBA00022989"/>
    </source>
</evidence>
<dbReference type="InterPro" id="IPR036259">
    <property type="entry name" value="MFS_trans_sf"/>
</dbReference>
<organism evidence="5 6">
    <name type="scientific">Parachlamydia acanthamoebae</name>
    <dbReference type="NCBI Taxonomy" id="83552"/>
    <lineage>
        <taxon>Bacteria</taxon>
        <taxon>Pseudomonadati</taxon>
        <taxon>Chlamydiota</taxon>
        <taxon>Chlamydiia</taxon>
        <taxon>Parachlamydiales</taxon>
        <taxon>Parachlamydiaceae</taxon>
        <taxon>Parachlamydia</taxon>
    </lineage>
</organism>
<dbReference type="AlphaFoldDB" id="A0A0C1EF41"/>
<feature type="transmembrane region" description="Helical" evidence="4">
    <location>
        <begin position="29"/>
        <end position="46"/>
    </location>
</feature>
<evidence type="ECO:0000256" key="3">
    <source>
        <dbReference type="ARBA" id="ARBA00023136"/>
    </source>
</evidence>
<dbReference type="InterPro" id="IPR011701">
    <property type="entry name" value="MFS"/>
</dbReference>
<dbReference type="PANTHER" id="PTHR23526:SF2">
    <property type="entry name" value="MAJOR FACILITATOR SUPERFAMILY (MFS) PROFILE DOMAIN-CONTAINING PROTEIN"/>
    <property type="match status" value="1"/>
</dbReference>
<dbReference type="InterPro" id="IPR052528">
    <property type="entry name" value="Sugar_transport-like"/>
</dbReference>
<evidence type="ECO:0000256" key="1">
    <source>
        <dbReference type="ARBA" id="ARBA00022692"/>
    </source>
</evidence>
<evidence type="ECO:0008006" key="7">
    <source>
        <dbReference type="Google" id="ProtNLM"/>
    </source>
</evidence>
<dbReference type="Proteomes" id="UP000031307">
    <property type="component" value="Unassembled WGS sequence"/>
</dbReference>
<evidence type="ECO:0000313" key="6">
    <source>
        <dbReference type="Proteomes" id="UP000031307"/>
    </source>
</evidence>
<reference evidence="5 6" key="1">
    <citation type="journal article" date="2014" name="Mol. Biol. Evol.">
        <title>Massive expansion of Ubiquitination-related gene families within the Chlamydiae.</title>
        <authorList>
            <person name="Domman D."/>
            <person name="Collingro A."/>
            <person name="Lagkouvardos I."/>
            <person name="Gehre L."/>
            <person name="Weinmaier T."/>
            <person name="Rattei T."/>
            <person name="Subtil A."/>
            <person name="Horn M."/>
        </authorList>
    </citation>
    <scope>NUCLEOTIDE SEQUENCE [LARGE SCALE GENOMIC DNA]</scope>
    <source>
        <strain evidence="5 6">OEW1</strain>
    </source>
</reference>
<gene>
    <name evidence="5" type="ORF">DB43_DQ00150</name>
</gene>
<accession>A0A0C1EF41</accession>
<dbReference type="PATRIC" id="fig|83552.4.peg.158"/>
<feature type="transmembrane region" description="Helical" evidence="4">
    <location>
        <begin position="267"/>
        <end position="289"/>
    </location>
</feature>
<dbReference type="GO" id="GO:0022857">
    <property type="term" value="F:transmembrane transporter activity"/>
    <property type="evidence" value="ECO:0007669"/>
    <property type="project" value="InterPro"/>
</dbReference>
<feature type="transmembrane region" description="Helical" evidence="4">
    <location>
        <begin position="52"/>
        <end position="75"/>
    </location>
</feature>
<keyword evidence="2 4" id="KW-1133">Transmembrane helix</keyword>
<feature type="transmembrane region" description="Helical" evidence="4">
    <location>
        <begin position="385"/>
        <end position="403"/>
    </location>
</feature>
<proteinExistence type="predicted"/>
<keyword evidence="3 4" id="KW-0472">Membrane</keyword>
<dbReference type="Gene3D" id="1.20.1250.20">
    <property type="entry name" value="MFS general substrate transporter like domains"/>
    <property type="match status" value="2"/>
</dbReference>
<comment type="caution">
    <text evidence="5">The sequence shown here is derived from an EMBL/GenBank/DDBJ whole genome shotgun (WGS) entry which is preliminary data.</text>
</comment>